<sequence length="228" mass="26050">MKLSFSPTKIFSYLLISLILSSCGGYKYQKMESYTQESFAQGKKGVVFFDIAEGSLSKNASLSYILVKLEEKDIRYRVNVNSGFSDFFSLKAFKRNAAQSLLYLDPGIYYIDYISLLDTYNATRWLPSPGYKDNYFLYGAFEIKSGQVVNIGQLVINGELKFNHTSDIDLVKKQLIENKKGELAGKIIDGNFYQRGSVVFRDKDKHYKLLSSTVIQEYHKKLVQHAIV</sequence>
<dbReference type="PROSITE" id="PS51257">
    <property type="entry name" value="PROKAR_LIPOPROTEIN"/>
    <property type="match status" value="1"/>
</dbReference>
<dbReference type="Proteomes" id="UP001291687">
    <property type="component" value="Unassembled WGS sequence"/>
</dbReference>
<gene>
    <name evidence="1" type="ORF">Megvenef_01582</name>
</gene>
<evidence type="ECO:0000313" key="1">
    <source>
        <dbReference type="EMBL" id="MEA0971598.1"/>
    </source>
</evidence>
<accession>A0ABU5NEI5</accession>
<name>A0ABU5NEI5_9RICK</name>
<reference evidence="1 2" key="1">
    <citation type="submission" date="2023-03" db="EMBL/GenBank/DDBJ databases">
        <title>Host association and intracellularity evolved multiple times independently in the Rickettsiales.</title>
        <authorList>
            <person name="Castelli M."/>
            <person name="Nardi T."/>
            <person name="Gammuto L."/>
            <person name="Bellinzona G."/>
            <person name="Sabaneyeva E."/>
            <person name="Potekhin A."/>
            <person name="Serra V."/>
            <person name="Petroni G."/>
            <person name="Sassera D."/>
        </authorList>
    </citation>
    <scope>NUCLEOTIDE SEQUENCE [LARGE SCALE GENOMIC DNA]</scope>
    <source>
        <strain evidence="1 2">Sr 2-6</strain>
    </source>
</reference>
<evidence type="ECO:0000313" key="2">
    <source>
        <dbReference type="Proteomes" id="UP001291687"/>
    </source>
</evidence>
<comment type="caution">
    <text evidence="1">The sequence shown here is derived from an EMBL/GenBank/DDBJ whole genome shotgun (WGS) entry which is preliminary data.</text>
</comment>
<evidence type="ECO:0008006" key="3">
    <source>
        <dbReference type="Google" id="ProtNLM"/>
    </source>
</evidence>
<proteinExistence type="predicted"/>
<dbReference type="RefSeq" id="WP_322777508.1">
    <property type="nucleotide sequence ID" value="NZ_JARJFB010000187.1"/>
</dbReference>
<protein>
    <recommendedName>
        <fullName evidence="3">Lipoprotein</fullName>
    </recommendedName>
</protein>
<dbReference type="EMBL" id="JARJFB010000187">
    <property type="protein sequence ID" value="MEA0971598.1"/>
    <property type="molecule type" value="Genomic_DNA"/>
</dbReference>
<organism evidence="1 2">
    <name type="scientific">Candidatus Megaera venefica</name>
    <dbReference type="NCBI Taxonomy" id="2055910"/>
    <lineage>
        <taxon>Bacteria</taxon>
        <taxon>Pseudomonadati</taxon>
        <taxon>Pseudomonadota</taxon>
        <taxon>Alphaproteobacteria</taxon>
        <taxon>Rickettsiales</taxon>
        <taxon>Rickettsiaceae</taxon>
        <taxon>Candidatus Megaera</taxon>
    </lineage>
</organism>
<keyword evidence="2" id="KW-1185">Reference proteome</keyword>